<sequence>MLTIPNLEALAQVLRDARKRWTQTELARRAGCSKSMISELETAKARMRLDRVLDVMGALDLQLHVDQRPHPRAPGRSEAVARRKRRRLRVAMNGLWVGTPAEVQNRALEFAYDDSWLASAGPVPLSLSIPLGDTARRDAVVEHGFDNLLPDDRSMRERMRSTVGAASTRAVDLLAEVGRDCIGAIQLVDEDETDVPDVRRIDAEPLSDSQVEALLASLPRRTHGMLPDRSDFRISVAGAQGKTALLQRDGRWHLPLGATPTTHILKPAIGRLPSGLYLAESVEDEWLCSRVLRPWTAGGRIANRGLRRTAGARGHAFRPRAVQGWMLDRPTAPGGPAAGPGPAA</sequence>
<dbReference type="PROSITE" id="PS50943">
    <property type="entry name" value="HTH_CROC1"/>
    <property type="match status" value="1"/>
</dbReference>
<dbReference type="PANTHER" id="PTHR37419:SF1">
    <property type="entry name" value="SERINE_THREONINE-PROTEIN KINASE TOXIN HIPA"/>
    <property type="match status" value="1"/>
</dbReference>
<dbReference type="SUPFAM" id="SSF47413">
    <property type="entry name" value="lambda repressor-like DNA-binding domains"/>
    <property type="match status" value="1"/>
</dbReference>
<dbReference type="Pfam" id="PF13657">
    <property type="entry name" value="Couple_hipA"/>
    <property type="match status" value="1"/>
</dbReference>
<keyword evidence="4" id="KW-1185">Reference proteome</keyword>
<gene>
    <name evidence="3" type="primary">hipA</name>
    <name evidence="3" type="ORF">Pla133_03670</name>
</gene>
<dbReference type="KEGG" id="pbap:Pla133_03670"/>
<dbReference type="CDD" id="cd00093">
    <property type="entry name" value="HTH_XRE"/>
    <property type="match status" value="1"/>
</dbReference>
<dbReference type="GO" id="GO:0004674">
    <property type="term" value="F:protein serine/threonine kinase activity"/>
    <property type="evidence" value="ECO:0007669"/>
    <property type="project" value="UniProtKB-EC"/>
</dbReference>
<evidence type="ECO:0000313" key="4">
    <source>
        <dbReference type="Proteomes" id="UP000316921"/>
    </source>
</evidence>
<dbReference type="PANTHER" id="PTHR37419">
    <property type="entry name" value="SERINE/THREONINE-PROTEIN KINASE TOXIN HIPA"/>
    <property type="match status" value="1"/>
</dbReference>
<feature type="region of interest" description="Disordered" evidence="1">
    <location>
        <begin position="325"/>
        <end position="344"/>
    </location>
</feature>
<reference evidence="3 4" key="1">
    <citation type="submission" date="2019-02" db="EMBL/GenBank/DDBJ databases">
        <title>Deep-cultivation of Planctomycetes and their phenomic and genomic characterization uncovers novel biology.</title>
        <authorList>
            <person name="Wiegand S."/>
            <person name="Jogler M."/>
            <person name="Boedeker C."/>
            <person name="Pinto D."/>
            <person name="Vollmers J."/>
            <person name="Rivas-Marin E."/>
            <person name="Kohn T."/>
            <person name="Peeters S.H."/>
            <person name="Heuer A."/>
            <person name="Rast P."/>
            <person name="Oberbeckmann S."/>
            <person name="Bunk B."/>
            <person name="Jeske O."/>
            <person name="Meyerdierks A."/>
            <person name="Storesund J.E."/>
            <person name="Kallscheuer N."/>
            <person name="Luecker S."/>
            <person name="Lage O.M."/>
            <person name="Pohl T."/>
            <person name="Merkel B.J."/>
            <person name="Hornburger P."/>
            <person name="Mueller R.-W."/>
            <person name="Bruemmer F."/>
            <person name="Labrenz M."/>
            <person name="Spormann A.M."/>
            <person name="Op den Camp H."/>
            <person name="Overmann J."/>
            <person name="Amann R."/>
            <person name="Jetten M.S.M."/>
            <person name="Mascher T."/>
            <person name="Medema M.H."/>
            <person name="Devos D.P."/>
            <person name="Kaster A.-K."/>
            <person name="Ovreas L."/>
            <person name="Rohde M."/>
            <person name="Galperin M.Y."/>
            <person name="Jogler C."/>
        </authorList>
    </citation>
    <scope>NUCLEOTIDE SEQUENCE [LARGE SCALE GENOMIC DNA]</scope>
    <source>
        <strain evidence="3 4">Pla133</strain>
    </source>
</reference>
<evidence type="ECO:0000256" key="1">
    <source>
        <dbReference type="SAM" id="MobiDB-lite"/>
    </source>
</evidence>
<evidence type="ECO:0000313" key="3">
    <source>
        <dbReference type="EMBL" id="QDU65302.1"/>
    </source>
</evidence>
<keyword evidence="3" id="KW-0418">Kinase</keyword>
<dbReference type="RefSeq" id="WP_419192028.1">
    <property type="nucleotide sequence ID" value="NZ_CP036287.1"/>
</dbReference>
<dbReference type="GO" id="GO:0005829">
    <property type="term" value="C:cytosol"/>
    <property type="evidence" value="ECO:0007669"/>
    <property type="project" value="TreeGrafter"/>
</dbReference>
<dbReference type="InterPro" id="IPR017508">
    <property type="entry name" value="HipA_N1"/>
</dbReference>
<dbReference type="Pfam" id="PF13560">
    <property type="entry name" value="HTH_31"/>
    <property type="match status" value="1"/>
</dbReference>
<evidence type="ECO:0000259" key="2">
    <source>
        <dbReference type="PROSITE" id="PS50943"/>
    </source>
</evidence>
<dbReference type="EMBL" id="CP036287">
    <property type="protein sequence ID" value="QDU65302.1"/>
    <property type="molecule type" value="Genomic_DNA"/>
</dbReference>
<dbReference type="Proteomes" id="UP000316921">
    <property type="component" value="Chromosome"/>
</dbReference>
<proteinExistence type="predicted"/>
<dbReference type="SMART" id="SM00530">
    <property type="entry name" value="HTH_XRE"/>
    <property type="match status" value="1"/>
</dbReference>
<dbReference type="Gene3D" id="1.10.260.40">
    <property type="entry name" value="lambda repressor-like DNA-binding domains"/>
    <property type="match status" value="1"/>
</dbReference>
<dbReference type="InterPro" id="IPR001387">
    <property type="entry name" value="Cro/C1-type_HTH"/>
</dbReference>
<dbReference type="EC" id="2.7.11.1" evidence="3"/>
<dbReference type="GO" id="GO:0003677">
    <property type="term" value="F:DNA binding"/>
    <property type="evidence" value="ECO:0007669"/>
    <property type="project" value="InterPro"/>
</dbReference>
<accession>A0A518BEB9</accession>
<protein>
    <submittedName>
        <fullName evidence="3">Serine/threonine-protein kinase HipA</fullName>
        <ecNumber evidence="3">2.7.11.1</ecNumber>
    </submittedName>
</protein>
<dbReference type="AlphaFoldDB" id="A0A518BEB9"/>
<organism evidence="3 4">
    <name type="scientific">Engelhardtia mirabilis</name>
    <dbReference type="NCBI Taxonomy" id="2528011"/>
    <lineage>
        <taxon>Bacteria</taxon>
        <taxon>Pseudomonadati</taxon>
        <taxon>Planctomycetota</taxon>
        <taxon>Planctomycetia</taxon>
        <taxon>Planctomycetia incertae sedis</taxon>
        <taxon>Engelhardtia</taxon>
    </lineage>
</organism>
<dbReference type="InterPro" id="IPR010982">
    <property type="entry name" value="Lambda_DNA-bd_dom_sf"/>
</dbReference>
<dbReference type="InterPro" id="IPR052028">
    <property type="entry name" value="HipA_Ser/Thr_kinase"/>
</dbReference>
<feature type="domain" description="HTH cro/C1-type" evidence="2">
    <location>
        <begin position="18"/>
        <end position="68"/>
    </location>
</feature>
<dbReference type="NCBIfam" id="TIGR03071">
    <property type="entry name" value="couple_hipA"/>
    <property type="match status" value="1"/>
</dbReference>
<feature type="compositionally biased region" description="Low complexity" evidence="1">
    <location>
        <begin position="332"/>
        <end position="344"/>
    </location>
</feature>
<name>A0A518BEB9_9BACT</name>
<keyword evidence="3" id="KW-0808">Transferase</keyword>